<feature type="compositionally biased region" description="Basic and acidic residues" evidence="2">
    <location>
        <begin position="1"/>
        <end position="14"/>
    </location>
</feature>
<proteinExistence type="predicted"/>
<reference evidence="3" key="1">
    <citation type="submission" date="2025-05" db="UniProtKB">
        <authorList>
            <consortium name="RefSeq"/>
        </authorList>
    </citation>
    <scope>NUCLEOTIDE SEQUENCE [LARGE SCALE GENOMIC DNA]</scope>
</reference>
<dbReference type="PANTHER" id="PTHR34488:SF1">
    <property type="entry name" value="SI:CH211-245H14.1-RELATED"/>
    <property type="match status" value="1"/>
</dbReference>
<feature type="compositionally biased region" description="Basic and acidic residues" evidence="2">
    <location>
        <begin position="338"/>
        <end position="361"/>
    </location>
</feature>
<dbReference type="GeneID" id="110070790"/>
<reference evidence="4" key="2">
    <citation type="submission" date="2025-08" db="UniProtKB">
        <authorList>
            <consortium name="RefSeq"/>
        </authorList>
    </citation>
    <scope>IDENTIFICATION</scope>
</reference>
<evidence type="ECO:0000256" key="1">
    <source>
        <dbReference type="SAM" id="Coils"/>
    </source>
</evidence>
<feature type="region of interest" description="Disordered" evidence="2">
    <location>
        <begin position="197"/>
        <end position="247"/>
    </location>
</feature>
<accession>A0ABM5F9H4</accession>
<feature type="coiled-coil region" evidence="1">
    <location>
        <begin position="142"/>
        <end position="176"/>
    </location>
</feature>
<feature type="compositionally biased region" description="Low complexity" evidence="2">
    <location>
        <begin position="219"/>
        <end position="229"/>
    </location>
</feature>
<organism evidence="3 4">
    <name type="scientific">Pogona vitticeps</name>
    <name type="common">central bearded dragon</name>
    <dbReference type="NCBI Taxonomy" id="103695"/>
    <lineage>
        <taxon>Eukaryota</taxon>
        <taxon>Metazoa</taxon>
        <taxon>Chordata</taxon>
        <taxon>Craniata</taxon>
        <taxon>Vertebrata</taxon>
        <taxon>Euteleostomi</taxon>
        <taxon>Lepidosauria</taxon>
        <taxon>Squamata</taxon>
        <taxon>Bifurcata</taxon>
        <taxon>Unidentata</taxon>
        <taxon>Episquamata</taxon>
        <taxon>Toxicofera</taxon>
        <taxon>Iguania</taxon>
        <taxon>Acrodonta</taxon>
        <taxon>Agamidae</taxon>
        <taxon>Amphibolurinae</taxon>
        <taxon>Pogona</taxon>
    </lineage>
</organism>
<feature type="region of interest" description="Disordered" evidence="2">
    <location>
        <begin position="332"/>
        <end position="362"/>
    </location>
</feature>
<dbReference type="PANTHER" id="PTHR34488">
    <property type="entry name" value="SI:CH211-245H14.1-RELATED"/>
    <property type="match status" value="1"/>
</dbReference>
<sequence length="523" mass="58642">MEGEPPVKSERLDGEGVSGQPGPSPPPAASAPAPDPPEQVLEQEEEEEEEGVSRLQERVRGLMEEVSHLSAENRSLKQKSPDPEEGTSRLSAENRRLKQQVHVLREVTIHFLTENQQLKQPGQDPVDLKSLLPVEFPKVEQQDDDQDEVTHLSAQNQRLKEQVEALTEVVSHYLAENNQLKPQRPDREEPVSCLKQEGPLRNRLDGEGVPAQPGPSPLPSASAPALHPPEQVHEQEEEEEGVPHLSAKNQRLKRQVRVLWEVVIHFLTENQQLKQPDQDPVDLKSLLPVEFPKVEEQDHDQDEVTRLSAENQRLKEQVEALADVVSHNLAENNKLKLQRPDREEPVSRLKQEGPLRDRPGDPQRAIKLWASWPSMLIGRASDKGICVQFRISGKTGGCEEKFLRDVSELLSLQRVSLKVKEFKETSKDPLLLFCPIASHMCNDIENALEGLGDEQKVLLVVMHYVRKENPGSSVNAKQPVTPPAVVRTVHTRFTLNDGFYPCQMNETAVADVAAALKALAEDQ</sequence>
<feature type="coiled-coil region" evidence="1">
    <location>
        <begin position="297"/>
        <end position="324"/>
    </location>
</feature>
<dbReference type="RefSeq" id="XP_072842054.1">
    <property type="nucleotide sequence ID" value="XM_072985953.1"/>
</dbReference>
<feature type="region of interest" description="Disordered" evidence="2">
    <location>
        <begin position="1"/>
        <end position="97"/>
    </location>
</feature>
<dbReference type="Proteomes" id="UP001652642">
    <property type="component" value="Chromosome 1"/>
</dbReference>
<gene>
    <name evidence="4" type="primary">LOC110070790</name>
</gene>
<feature type="compositionally biased region" description="Basic and acidic residues" evidence="2">
    <location>
        <begin position="51"/>
        <end position="67"/>
    </location>
</feature>
<protein>
    <submittedName>
        <fullName evidence="4">Uncharacterized protein isoform X2</fullName>
    </submittedName>
</protein>
<feature type="compositionally biased region" description="Acidic residues" evidence="2">
    <location>
        <begin position="41"/>
        <end position="50"/>
    </location>
</feature>
<keyword evidence="1" id="KW-0175">Coiled coil</keyword>
<feature type="compositionally biased region" description="Pro residues" evidence="2">
    <location>
        <begin position="22"/>
        <end position="37"/>
    </location>
</feature>
<evidence type="ECO:0000313" key="4">
    <source>
        <dbReference type="RefSeq" id="XP_072842054.1"/>
    </source>
</evidence>
<keyword evidence="3" id="KW-1185">Reference proteome</keyword>
<name>A0ABM5F9H4_9SAUR</name>
<evidence type="ECO:0000256" key="2">
    <source>
        <dbReference type="SAM" id="MobiDB-lite"/>
    </source>
</evidence>
<evidence type="ECO:0000313" key="3">
    <source>
        <dbReference type="Proteomes" id="UP001652642"/>
    </source>
</evidence>